<keyword evidence="3" id="KW-1185">Reference proteome</keyword>
<dbReference type="EMBL" id="JACEIK010009691">
    <property type="protein sequence ID" value="MCE3214604.1"/>
    <property type="molecule type" value="Genomic_DNA"/>
</dbReference>
<evidence type="ECO:0000256" key="1">
    <source>
        <dbReference type="SAM" id="MobiDB-lite"/>
    </source>
</evidence>
<sequence>DGLDEELGGRKEGCDVRPMKRRFSSVKHRKNVATRKPSVKRSLHNSELGIGGGHLCLKWQNTDIHRRPQV</sequence>
<feature type="region of interest" description="Disordered" evidence="1">
    <location>
        <begin position="22"/>
        <end position="50"/>
    </location>
</feature>
<dbReference type="Proteomes" id="UP000823775">
    <property type="component" value="Unassembled WGS sequence"/>
</dbReference>
<comment type="caution">
    <text evidence="2">The sequence shown here is derived from an EMBL/GenBank/DDBJ whole genome shotgun (WGS) entry which is preliminary data.</text>
</comment>
<gene>
    <name evidence="2" type="ORF">HAX54_052857</name>
</gene>
<accession>A0ABS8WSU4</accession>
<protein>
    <submittedName>
        <fullName evidence="2">Uncharacterized protein</fullName>
    </submittedName>
</protein>
<reference evidence="2 3" key="1">
    <citation type="journal article" date="2021" name="BMC Genomics">
        <title>Datura genome reveals duplications of psychoactive alkaloid biosynthetic genes and high mutation rate following tissue culture.</title>
        <authorList>
            <person name="Rajewski A."/>
            <person name="Carter-House D."/>
            <person name="Stajich J."/>
            <person name="Litt A."/>
        </authorList>
    </citation>
    <scope>NUCLEOTIDE SEQUENCE [LARGE SCALE GENOMIC DNA]</scope>
    <source>
        <strain evidence="2">AR-01</strain>
    </source>
</reference>
<feature type="compositionally biased region" description="Basic residues" evidence="1">
    <location>
        <begin position="22"/>
        <end position="43"/>
    </location>
</feature>
<name>A0ABS8WSU4_DATST</name>
<organism evidence="2 3">
    <name type="scientific">Datura stramonium</name>
    <name type="common">Jimsonweed</name>
    <name type="synonym">Common thornapple</name>
    <dbReference type="NCBI Taxonomy" id="4076"/>
    <lineage>
        <taxon>Eukaryota</taxon>
        <taxon>Viridiplantae</taxon>
        <taxon>Streptophyta</taxon>
        <taxon>Embryophyta</taxon>
        <taxon>Tracheophyta</taxon>
        <taxon>Spermatophyta</taxon>
        <taxon>Magnoliopsida</taxon>
        <taxon>eudicotyledons</taxon>
        <taxon>Gunneridae</taxon>
        <taxon>Pentapetalae</taxon>
        <taxon>asterids</taxon>
        <taxon>lamiids</taxon>
        <taxon>Solanales</taxon>
        <taxon>Solanaceae</taxon>
        <taxon>Solanoideae</taxon>
        <taxon>Datureae</taxon>
        <taxon>Datura</taxon>
    </lineage>
</organism>
<evidence type="ECO:0000313" key="2">
    <source>
        <dbReference type="EMBL" id="MCE3214604.1"/>
    </source>
</evidence>
<proteinExistence type="predicted"/>
<feature type="non-terminal residue" evidence="2">
    <location>
        <position position="1"/>
    </location>
</feature>
<evidence type="ECO:0000313" key="3">
    <source>
        <dbReference type="Proteomes" id="UP000823775"/>
    </source>
</evidence>